<protein>
    <submittedName>
        <fullName evidence="2">Uncharacterized protein</fullName>
    </submittedName>
</protein>
<accession>A0A9D1TM64</accession>
<feature type="compositionally biased region" description="Basic and acidic residues" evidence="1">
    <location>
        <begin position="47"/>
        <end position="58"/>
    </location>
</feature>
<dbReference type="EMBL" id="DXIJ01000144">
    <property type="protein sequence ID" value="HIV86475.1"/>
    <property type="molecule type" value="Genomic_DNA"/>
</dbReference>
<dbReference type="AlphaFoldDB" id="A0A9D1TM64"/>
<feature type="non-terminal residue" evidence="2">
    <location>
        <position position="1"/>
    </location>
</feature>
<evidence type="ECO:0000313" key="3">
    <source>
        <dbReference type="Proteomes" id="UP000824162"/>
    </source>
</evidence>
<organism evidence="2 3">
    <name type="scientific">Candidatus Monoglobus merdigallinarum</name>
    <dbReference type="NCBI Taxonomy" id="2838698"/>
    <lineage>
        <taxon>Bacteria</taxon>
        <taxon>Bacillati</taxon>
        <taxon>Bacillota</taxon>
        <taxon>Clostridia</taxon>
        <taxon>Monoglobales</taxon>
        <taxon>Monoglobaceae</taxon>
        <taxon>Monoglobus</taxon>
    </lineage>
</organism>
<reference evidence="2" key="2">
    <citation type="submission" date="2021-04" db="EMBL/GenBank/DDBJ databases">
        <authorList>
            <person name="Gilroy R."/>
        </authorList>
    </citation>
    <scope>NUCLEOTIDE SEQUENCE</scope>
    <source>
        <strain evidence="2">5790</strain>
    </source>
</reference>
<sequence>IGAVVFSVFGYLYIVTRGKGRVVSSFIPKLKTKEEVELAQSMLKEHQAEIERKKEKKAEKAKKKRKK</sequence>
<name>A0A9D1TM64_9FIRM</name>
<proteinExistence type="predicted"/>
<gene>
    <name evidence="2" type="ORF">H9900_06700</name>
</gene>
<comment type="caution">
    <text evidence="2">The sequence shown here is derived from an EMBL/GenBank/DDBJ whole genome shotgun (WGS) entry which is preliminary data.</text>
</comment>
<feature type="region of interest" description="Disordered" evidence="1">
    <location>
        <begin position="47"/>
        <end position="67"/>
    </location>
</feature>
<evidence type="ECO:0000313" key="2">
    <source>
        <dbReference type="EMBL" id="HIV86475.1"/>
    </source>
</evidence>
<evidence type="ECO:0000256" key="1">
    <source>
        <dbReference type="SAM" id="MobiDB-lite"/>
    </source>
</evidence>
<dbReference type="Proteomes" id="UP000824162">
    <property type="component" value="Unassembled WGS sequence"/>
</dbReference>
<reference evidence="2" key="1">
    <citation type="journal article" date="2021" name="PeerJ">
        <title>Extensive microbial diversity within the chicken gut microbiome revealed by metagenomics and culture.</title>
        <authorList>
            <person name="Gilroy R."/>
            <person name="Ravi A."/>
            <person name="Getino M."/>
            <person name="Pursley I."/>
            <person name="Horton D.L."/>
            <person name="Alikhan N.F."/>
            <person name="Baker D."/>
            <person name="Gharbi K."/>
            <person name="Hall N."/>
            <person name="Watson M."/>
            <person name="Adriaenssens E.M."/>
            <person name="Foster-Nyarko E."/>
            <person name="Jarju S."/>
            <person name="Secka A."/>
            <person name="Antonio M."/>
            <person name="Oren A."/>
            <person name="Chaudhuri R.R."/>
            <person name="La Ragione R."/>
            <person name="Hildebrand F."/>
            <person name="Pallen M.J."/>
        </authorList>
    </citation>
    <scope>NUCLEOTIDE SEQUENCE</scope>
    <source>
        <strain evidence="2">5790</strain>
    </source>
</reference>